<dbReference type="Proteomes" id="UP000663864">
    <property type="component" value="Unassembled WGS sequence"/>
</dbReference>
<sequence length="282" mass="32125">MTDTTNEQINSLTRDLELMRERYHKLLDAHGQLQTQNSLFEEQILSIVETYSNEKNQLEQNLIDAKQEIINLKDTINELEIEKQRYKDDCNLAVTLLHQHPHDFISTQSDYIQKQLQNKNESTPTTPPTPSSHNILIPTFPPIFVTSLPLLNTTNSSSSTVTQTPSTTTITIDNLRLSETLFKSNTVHRYPSSHFICSNCHQTIKCCDVSVQTSLDDHNTISKIHVISHTASDDEFNGDTTWTSYEPHGTHMTVQEYQMGHARKVSHDTGLPSNSIPQMHRV</sequence>
<evidence type="ECO:0000256" key="1">
    <source>
        <dbReference type="SAM" id="Coils"/>
    </source>
</evidence>
<name>A0A814UCS1_9BILA</name>
<gene>
    <name evidence="2" type="ORF">ZHD862_LOCUS21314</name>
</gene>
<keyword evidence="1" id="KW-0175">Coiled coil</keyword>
<organism evidence="2 3">
    <name type="scientific">Rotaria sordida</name>
    <dbReference type="NCBI Taxonomy" id="392033"/>
    <lineage>
        <taxon>Eukaryota</taxon>
        <taxon>Metazoa</taxon>
        <taxon>Spiralia</taxon>
        <taxon>Gnathifera</taxon>
        <taxon>Rotifera</taxon>
        <taxon>Eurotatoria</taxon>
        <taxon>Bdelloidea</taxon>
        <taxon>Philodinida</taxon>
        <taxon>Philodinidae</taxon>
        <taxon>Rotaria</taxon>
    </lineage>
</organism>
<dbReference type="EMBL" id="CAJNOT010001262">
    <property type="protein sequence ID" value="CAF1172852.1"/>
    <property type="molecule type" value="Genomic_DNA"/>
</dbReference>
<proteinExistence type="predicted"/>
<feature type="coiled-coil region" evidence="1">
    <location>
        <begin position="2"/>
        <end position="89"/>
    </location>
</feature>
<evidence type="ECO:0000313" key="3">
    <source>
        <dbReference type="Proteomes" id="UP000663864"/>
    </source>
</evidence>
<dbReference type="AlphaFoldDB" id="A0A814UCS1"/>
<reference evidence="2" key="1">
    <citation type="submission" date="2021-02" db="EMBL/GenBank/DDBJ databases">
        <authorList>
            <person name="Nowell W R."/>
        </authorList>
    </citation>
    <scope>NUCLEOTIDE SEQUENCE</scope>
</reference>
<comment type="caution">
    <text evidence="2">The sequence shown here is derived from an EMBL/GenBank/DDBJ whole genome shotgun (WGS) entry which is preliminary data.</text>
</comment>
<accession>A0A814UCS1</accession>
<evidence type="ECO:0000313" key="2">
    <source>
        <dbReference type="EMBL" id="CAF1172852.1"/>
    </source>
</evidence>
<protein>
    <submittedName>
        <fullName evidence="2">Uncharacterized protein</fullName>
    </submittedName>
</protein>